<proteinExistence type="predicted"/>
<dbReference type="EMBL" id="DQAY01000022">
    <property type="protein sequence ID" value="HCO22185.1"/>
    <property type="molecule type" value="Genomic_DNA"/>
</dbReference>
<dbReference type="AlphaFoldDB" id="A0A3D3R041"/>
<comment type="caution">
    <text evidence="1">The sequence shown here is derived from an EMBL/GenBank/DDBJ whole genome shotgun (WGS) entry which is preliminary data.</text>
</comment>
<sequence>MNQESRYYMTCTSRLVIALLTITVAGLTSVMDNRAHADQPIRETNASASDLFEKDSPSAARIARLKLREAANAAPDKLHALGLSCHNPMGWKMLVYLPPDKAWKLYAAIRPIPFPVLVQPAPEDGNFNIRPAPQGRIVQLEGSLSLNDDGYWQIIMEADRPVIQGTDLATFSFYRPGDDTRDTIAKYITRQIPYQSCITGSVGTQHVTRKQNDKLELLSTRYVPKSFEGEETAETLLPGYCVWIEAKPRASTQNGK</sequence>
<reference evidence="1 2" key="1">
    <citation type="journal article" date="2018" name="Nat. Biotechnol.">
        <title>A standardized bacterial taxonomy based on genome phylogeny substantially revises the tree of life.</title>
        <authorList>
            <person name="Parks D.H."/>
            <person name="Chuvochina M."/>
            <person name="Waite D.W."/>
            <person name="Rinke C."/>
            <person name="Skarshewski A."/>
            <person name="Chaumeil P.A."/>
            <person name="Hugenholtz P."/>
        </authorList>
    </citation>
    <scope>NUCLEOTIDE SEQUENCE [LARGE SCALE GENOMIC DNA]</scope>
    <source>
        <strain evidence="1">UBA9375</strain>
    </source>
</reference>
<name>A0A3D3R041_9PLAN</name>
<organism evidence="1 2">
    <name type="scientific">Gimesia maris</name>
    <dbReference type="NCBI Taxonomy" id="122"/>
    <lineage>
        <taxon>Bacteria</taxon>
        <taxon>Pseudomonadati</taxon>
        <taxon>Planctomycetota</taxon>
        <taxon>Planctomycetia</taxon>
        <taxon>Planctomycetales</taxon>
        <taxon>Planctomycetaceae</taxon>
        <taxon>Gimesia</taxon>
    </lineage>
</organism>
<dbReference type="Proteomes" id="UP000263642">
    <property type="component" value="Unassembled WGS sequence"/>
</dbReference>
<evidence type="ECO:0000313" key="2">
    <source>
        <dbReference type="Proteomes" id="UP000263642"/>
    </source>
</evidence>
<accession>A0A3D3R041</accession>
<gene>
    <name evidence="1" type="ORF">DIT97_03630</name>
</gene>
<protein>
    <submittedName>
        <fullName evidence="1">Uncharacterized protein</fullName>
    </submittedName>
</protein>
<evidence type="ECO:0000313" key="1">
    <source>
        <dbReference type="EMBL" id="HCO22185.1"/>
    </source>
</evidence>